<dbReference type="SUPFAM" id="SSF81383">
    <property type="entry name" value="F-box domain"/>
    <property type="match status" value="1"/>
</dbReference>
<keyword evidence="1" id="KW-0833">Ubl conjugation pathway</keyword>
<dbReference type="AlphaFoldDB" id="A0A8B6H2E6"/>
<dbReference type="InterPro" id="IPR001810">
    <property type="entry name" value="F-box_dom"/>
</dbReference>
<dbReference type="SUPFAM" id="SSF52047">
    <property type="entry name" value="RNI-like"/>
    <property type="match status" value="1"/>
</dbReference>
<accession>A0A8B6H2E6</accession>
<proteinExistence type="predicted"/>
<dbReference type="OrthoDB" id="3219396at2759"/>
<dbReference type="Gene3D" id="1.20.1280.50">
    <property type="match status" value="1"/>
</dbReference>
<dbReference type="EMBL" id="UYJE01009423">
    <property type="protein sequence ID" value="VDI73386.1"/>
    <property type="molecule type" value="Genomic_DNA"/>
</dbReference>
<evidence type="ECO:0000256" key="1">
    <source>
        <dbReference type="ARBA" id="ARBA00022786"/>
    </source>
</evidence>
<dbReference type="PANTHER" id="PTHR20933:SF3">
    <property type="entry name" value="F-BOX ONLY PROTEIN 33"/>
    <property type="match status" value="1"/>
</dbReference>
<evidence type="ECO:0000313" key="6">
    <source>
        <dbReference type="Proteomes" id="UP000596742"/>
    </source>
</evidence>
<evidence type="ECO:0000313" key="5">
    <source>
        <dbReference type="EMBL" id="VDI73386.1"/>
    </source>
</evidence>
<dbReference type="Gene3D" id="3.80.10.10">
    <property type="entry name" value="Ribonuclease Inhibitor"/>
    <property type="match status" value="1"/>
</dbReference>
<dbReference type="Pfam" id="PF12937">
    <property type="entry name" value="F-box-like"/>
    <property type="match status" value="1"/>
</dbReference>
<organism evidence="5 6">
    <name type="scientific">Mytilus galloprovincialis</name>
    <name type="common">Mediterranean mussel</name>
    <dbReference type="NCBI Taxonomy" id="29158"/>
    <lineage>
        <taxon>Eukaryota</taxon>
        <taxon>Metazoa</taxon>
        <taxon>Spiralia</taxon>
        <taxon>Lophotrochozoa</taxon>
        <taxon>Mollusca</taxon>
        <taxon>Bivalvia</taxon>
        <taxon>Autobranchia</taxon>
        <taxon>Pteriomorphia</taxon>
        <taxon>Mytilida</taxon>
        <taxon>Mytiloidea</taxon>
        <taxon>Mytilidae</taxon>
        <taxon>Mytilinae</taxon>
        <taxon>Mytilus</taxon>
    </lineage>
</organism>
<gene>
    <name evidence="5" type="ORF">MGAL_10B080116</name>
</gene>
<sequence>MEIDVWQQIPDHIIVNVFGYLSLSERYHASLVCKSWQQCFHSQYLWRTFEFNLNKDNAEFRNFADCVVQHGRHFRDVSIYLYQKDAEKRTCAVEIINLLCKVRQGKLNKFGIYFTGENPLFYAGLEFVEALKTFFGYIPDEQSPRHSLVEVNLSGLQAAFDDSLIDELSKNHPEIESLNLFNRILVCKVTPDCILRLVKRCQKLQDLRVYHTSLSDEILETLAEDDRSPIQYLAIGCRRELKYESDLTSDAWAKLGAKIPEFRVSLHFDHTVPQVKVADVLKPEIPLKQLRLETFTILIDEIKTVSRFYCDTLETLILQTRNSYELGVALLDLAHTCKQLTCLKVYCILDKEVVQGIHAELPQLREKGNYILKSEMEPEPWMIPTRKSLLTVQQEFPFK</sequence>
<dbReference type="InterPro" id="IPR036047">
    <property type="entry name" value="F-box-like_dom_sf"/>
</dbReference>
<keyword evidence="6" id="KW-1185">Reference proteome</keyword>
<evidence type="ECO:0000256" key="2">
    <source>
        <dbReference type="ARBA" id="ARBA00070268"/>
    </source>
</evidence>
<feature type="domain" description="F-box" evidence="4">
    <location>
        <begin position="3"/>
        <end position="49"/>
    </location>
</feature>
<evidence type="ECO:0000259" key="4">
    <source>
        <dbReference type="PROSITE" id="PS50181"/>
    </source>
</evidence>
<dbReference type="GO" id="GO:0031398">
    <property type="term" value="P:positive regulation of protein ubiquitination"/>
    <property type="evidence" value="ECO:0007669"/>
    <property type="project" value="TreeGrafter"/>
</dbReference>
<comment type="caution">
    <text evidence="5">The sequence shown here is derived from an EMBL/GenBank/DDBJ whole genome shotgun (WGS) entry which is preliminary data.</text>
</comment>
<name>A0A8B6H2E6_MYTGA</name>
<dbReference type="PROSITE" id="PS50181">
    <property type="entry name" value="FBOX"/>
    <property type="match status" value="1"/>
</dbReference>
<dbReference type="Proteomes" id="UP000596742">
    <property type="component" value="Unassembled WGS sequence"/>
</dbReference>
<dbReference type="FunFam" id="1.20.1280.50:FF:000005">
    <property type="entry name" value="F-box/LRR-repeat protein 3 isoform X1"/>
    <property type="match status" value="1"/>
</dbReference>
<dbReference type="InterPro" id="IPR032675">
    <property type="entry name" value="LRR_dom_sf"/>
</dbReference>
<dbReference type="SMART" id="SM00256">
    <property type="entry name" value="FBOX"/>
    <property type="match status" value="1"/>
</dbReference>
<dbReference type="PANTHER" id="PTHR20933">
    <property type="entry name" value="F-BOX ONLY PROTEIN 33"/>
    <property type="match status" value="1"/>
</dbReference>
<evidence type="ECO:0000256" key="3">
    <source>
        <dbReference type="ARBA" id="ARBA00077971"/>
    </source>
</evidence>
<protein>
    <recommendedName>
        <fullName evidence="2">F-box/LRR-repeat protein 8</fullName>
    </recommendedName>
    <alternativeName>
        <fullName evidence="3">F-box and leucine-rich repeat protein 8</fullName>
    </alternativeName>
</protein>
<reference evidence="5" key="1">
    <citation type="submission" date="2018-11" db="EMBL/GenBank/DDBJ databases">
        <authorList>
            <person name="Alioto T."/>
            <person name="Alioto T."/>
        </authorList>
    </citation>
    <scope>NUCLEOTIDE SEQUENCE</scope>
</reference>
<dbReference type="FunFam" id="3.80.10.10:FF:000260">
    <property type="entry name" value="F-box/LRR-repeat protein 8"/>
    <property type="match status" value="1"/>
</dbReference>